<keyword evidence="3 6" id="KW-0963">Cytoplasm</keyword>
<dbReference type="PANTHER" id="PTHR34773:SF1">
    <property type="entry name" value="FLAGELLAR SECRETION CHAPERONE FLIS"/>
    <property type="match status" value="1"/>
</dbReference>
<evidence type="ECO:0000256" key="5">
    <source>
        <dbReference type="ARBA" id="ARBA00023186"/>
    </source>
</evidence>
<dbReference type="OrthoDB" id="1524959at2"/>
<proteinExistence type="inferred from homology"/>
<dbReference type="AlphaFoldDB" id="A0A0P9CX82"/>
<evidence type="ECO:0000313" key="7">
    <source>
        <dbReference type="EMBL" id="KPV44367.1"/>
    </source>
</evidence>
<dbReference type="PIRSF" id="PIRSF039090">
    <property type="entry name" value="Flis"/>
    <property type="match status" value="1"/>
</dbReference>
<dbReference type="Proteomes" id="UP000050482">
    <property type="component" value="Unassembled WGS sequence"/>
</dbReference>
<keyword evidence="5" id="KW-0143">Chaperone</keyword>
<comment type="caution">
    <text evidence="7">The sequence shown here is derived from an EMBL/GenBank/DDBJ whole genome shotgun (WGS) entry which is preliminary data.</text>
</comment>
<dbReference type="GO" id="GO:0044780">
    <property type="term" value="P:bacterial-type flagellum assembly"/>
    <property type="evidence" value="ECO:0007669"/>
    <property type="project" value="InterPro"/>
</dbReference>
<dbReference type="CDD" id="cd16098">
    <property type="entry name" value="FliS"/>
    <property type="match status" value="1"/>
</dbReference>
<dbReference type="PATRIC" id="fig|471514.4.peg.3633"/>
<dbReference type="PANTHER" id="PTHR34773">
    <property type="entry name" value="FLAGELLAR SECRETION CHAPERONE FLIS"/>
    <property type="match status" value="1"/>
</dbReference>
<dbReference type="InterPro" id="IPR003713">
    <property type="entry name" value="FliS"/>
</dbReference>
<evidence type="ECO:0000256" key="6">
    <source>
        <dbReference type="PIRNR" id="PIRNR039090"/>
    </source>
</evidence>
<evidence type="ECO:0000256" key="2">
    <source>
        <dbReference type="ARBA" id="ARBA00008787"/>
    </source>
</evidence>
<dbReference type="RefSeq" id="WP_054968450.1">
    <property type="nucleotide sequence ID" value="NZ_LJCO01000033.1"/>
</dbReference>
<comment type="subcellular location">
    <subcellularLocation>
        <location evidence="1 6">Cytoplasm</location>
        <location evidence="1 6">Cytosol</location>
    </subcellularLocation>
</comment>
<dbReference type="NCBIfam" id="TIGR00208">
    <property type="entry name" value="fliS"/>
    <property type="match status" value="1"/>
</dbReference>
<accession>A0A0P9CX82</accession>
<dbReference type="SUPFAM" id="SSF101116">
    <property type="entry name" value="Flagellar export chaperone FliS"/>
    <property type="match status" value="1"/>
</dbReference>
<name>A0A0P9CX82_9BACL</name>
<evidence type="ECO:0000256" key="1">
    <source>
        <dbReference type="ARBA" id="ARBA00004514"/>
    </source>
</evidence>
<keyword evidence="4 6" id="KW-1005">Bacterial flagellum biogenesis</keyword>
<dbReference type="InterPro" id="IPR036584">
    <property type="entry name" value="FliS_sf"/>
</dbReference>
<gene>
    <name evidence="7" type="ORF">AN477_06960</name>
</gene>
<dbReference type="Pfam" id="PF02561">
    <property type="entry name" value="FliS"/>
    <property type="match status" value="1"/>
</dbReference>
<reference evidence="7 8" key="1">
    <citation type="submission" date="2015-09" db="EMBL/GenBank/DDBJ databases">
        <title>Draft genome sequence of Alicyclobacillus ferrooxydans DSM 22381.</title>
        <authorList>
            <person name="Hemp J."/>
        </authorList>
    </citation>
    <scope>NUCLEOTIDE SEQUENCE [LARGE SCALE GENOMIC DNA]</scope>
    <source>
        <strain evidence="7 8">TC-34</strain>
    </source>
</reference>
<protein>
    <recommendedName>
        <fullName evidence="6">Flagellar secretion chaperone FliS</fullName>
    </recommendedName>
</protein>
<evidence type="ECO:0000256" key="4">
    <source>
        <dbReference type="ARBA" id="ARBA00022795"/>
    </source>
</evidence>
<dbReference type="GO" id="GO:0071973">
    <property type="term" value="P:bacterial-type flagellum-dependent cell motility"/>
    <property type="evidence" value="ECO:0007669"/>
    <property type="project" value="TreeGrafter"/>
</dbReference>
<comment type="similarity">
    <text evidence="2 6">Belongs to the FliS family.</text>
</comment>
<dbReference type="STRING" id="471514.AN477_06960"/>
<keyword evidence="8" id="KW-1185">Reference proteome</keyword>
<dbReference type="GO" id="GO:0005829">
    <property type="term" value="C:cytosol"/>
    <property type="evidence" value="ECO:0007669"/>
    <property type="project" value="UniProtKB-SubCell"/>
</dbReference>
<sequence length="127" mass="14657">MNASQEYLEMQIESASQGQKLIMLHDGLIRFAKIAMKAIDDKRYDVASENLKYAQNIALHLRSSLVHDHTPDLTGNLDTLYSYWYILLTRANIDKSIEPLHELIPLVKQMRDTWDTLEKQLIQEGNG</sequence>
<evidence type="ECO:0000256" key="3">
    <source>
        <dbReference type="ARBA" id="ARBA00022490"/>
    </source>
</evidence>
<dbReference type="Gene3D" id="1.20.120.340">
    <property type="entry name" value="Flagellar protein FliS"/>
    <property type="match status" value="1"/>
</dbReference>
<organism evidence="7 8">
    <name type="scientific">Alicyclobacillus ferrooxydans</name>
    <dbReference type="NCBI Taxonomy" id="471514"/>
    <lineage>
        <taxon>Bacteria</taxon>
        <taxon>Bacillati</taxon>
        <taxon>Bacillota</taxon>
        <taxon>Bacilli</taxon>
        <taxon>Bacillales</taxon>
        <taxon>Alicyclobacillaceae</taxon>
        <taxon>Alicyclobacillus</taxon>
    </lineage>
</organism>
<evidence type="ECO:0000313" key="8">
    <source>
        <dbReference type="Proteomes" id="UP000050482"/>
    </source>
</evidence>
<dbReference type="EMBL" id="LJCO01000033">
    <property type="protein sequence ID" value="KPV44367.1"/>
    <property type="molecule type" value="Genomic_DNA"/>
</dbReference>